<evidence type="ECO:0000256" key="1">
    <source>
        <dbReference type="SAM" id="MobiDB-lite"/>
    </source>
</evidence>
<dbReference type="EMBL" id="JH688121">
    <property type="protein sequence ID" value="EJD33678.1"/>
    <property type="molecule type" value="Genomic_DNA"/>
</dbReference>
<protein>
    <submittedName>
        <fullName evidence="2">Uncharacterized protein</fullName>
    </submittedName>
</protein>
<organism evidence="2 3">
    <name type="scientific">Auricularia subglabra (strain TFB-10046 / SS5)</name>
    <name type="common">White-rot fungus</name>
    <name type="synonym">Auricularia delicata (strain TFB10046)</name>
    <dbReference type="NCBI Taxonomy" id="717982"/>
    <lineage>
        <taxon>Eukaryota</taxon>
        <taxon>Fungi</taxon>
        <taxon>Dikarya</taxon>
        <taxon>Basidiomycota</taxon>
        <taxon>Agaricomycotina</taxon>
        <taxon>Agaricomycetes</taxon>
        <taxon>Auriculariales</taxon>
        <taxon>Auriculariaceae</taxon>
        <taxon>Auricularia</taxon>
    </lineage>
</organism>
<evidence type="ECO:0000313" key="3">
    <source>
        <dbReference type="Proteomes" id="UP000006514"/>
    </source>
</evidence>
<feature type="compositionally biased region" description="Polar residues" evidence="1">
    <location>
        <begin position="78"/>
        <end position="88"/>
    </location>
</feature>
<dbReference type="AlphaFoldDB" id="J0LB60"/>
<feature type="compositionally biased region" description="Basic residues" evidence="1">
    <location>
        <begin position="90"/>
        <end position="100"/>
    </location>
</feature>
<dbReference type="Proteomes" id="UP000006514">
    <property type="component" value="Unassembled WGS sequence"/>
</dbReference>
<proteinExistence type="predicted"/>
<dbReference type="KEGG" id="adl:AURDEDRAFT_117834"/>
<accession>J0LB60</accession>
<gene>
    <name evidence="2" type="ORF">AURDEDRAFT_117834</name>
</gene>
<name>J0LB60_AURST</name>
<keyword evidence="3" id="KW-1185">Reference proteome</keyword>
<feature type="region of interest" description="Disordered" evidence="1">
    <location>
        <begin position="73"/>
        <end position="107"/>
    </location>
</feature>
<sequence length="132" mass="14331">MPPSCLCALGHACRPRLSPCLCQRSQQTGPLFLRPRRRPRSIPAASNSNNAMEAGAAATALCAALDTKKPRVEAALPKSNSPATSERASQSRRRLLRRNTRCGQCPQPPPVDNLPVYSCFLQHGARKKQLAC</sequence>
<evidence type="ECO:0000313" key="2">
    <source>
        <dbReference type="EMBL" id="EJD33678.1"/>
    </source>
</evidence>
<reference evidence="3" key="1">
    <citation type="journal article" date="2012" name="Science">
        <title>The Paleozoic origin of enzymatic lignin decomposition reconstructed from 31 fungal genomes.</title>
        <authorList>
            <person name="Floudas D."/>
            <person name="Binder M."/>
            <person name="Riley R."/>
            <person name="Barry K."/>
            <person name="Blanchette R.A."/>
            <person name="Henrissat B."/>
            <person name="Martinez A.T."/>
            <person name="Otillar R."/>
            <person name="Spatafora J.W."/>
            <person name="Yadav J.S."/>
            <person name="Aerts A."/>
            <person name="Benoit I."/>
            <person name="Boyd A."/>
            <person name="Carlson A."/>
            <person name="Copeland A."/>
            <person name="Coutinho P.M."/>
            <person name="de Vries R.P."/>
            <person name="Ferreira P."/>
            <person name="Findley K."/>
            <person name="Foster B."/>
            <person name="Gaskell J."/>
            <person name="Glotzer D."/>
            <person name="Gorecki P."/>
            <person name="Heitman J."/>
            <person name="Hesse C."/>
            <person name="Hori C."/>
            <person name="Igarashi K."/>
            <person name="Jurgens J.A."/>
            <person name="Kallen N."/>
            <person name="Kersten P."/>
            <person name="Kohler A."/>
            <person name="Kuees U."/>
            <person name="Kumar T.K.A."/>
            <person name="Kuo A."/>
            <person name="LaButti K."/>
            <person name="Larrondo L.F."/>
            <person name="Lindquist E."/>
            <person name="Ling A."/>
            <person name="Lombard V."/>
            <person name="Lucas S."/>
            <person name="Lundell T."/>
            <person name="Martin R."/>
            <person name="McLaughlin D.J."/>
            <person name="Morgenstern I."/>
            <person name="Morin E."/>
            <person name="Murat C."/>
            <person name="Nagy L.G."/>
            <person name="Nolan M."/>
            <person name="Ohm R.A."/>
            <person name="Patyshakuliyeva A."/>
            <person name="Rokas A."/>
            <person name="Ruiz-Duenas F.J."/>
            <person name="Sabat G."/>
            <person name="Salamov A."/>
            <person name="Samejima M."/>
            <person name="Schmutz J."/>
            <person name="Slot J.C."/>
            <person name="St John F."/>
            <person name="Stenlid J."/>
            <person name="Sun H."/>
            <person name="Sun S."/>
            <person name="Syed K."/>
            <person name="Tsang A."/>
            <person name="Wiebenga A."/>
            <person name="Young D."/>
            <person name="Pisabarro A."/>
            <person name="Eastwood D.C."/>
            <person name="Martin F."/>
            <person name="Cullen D."/>
            <person name="Grigoriev I.V."/>
            <person name="Hibbett D.S."/>
        </authorList>
    </citation>
    <scope>NUCLEOTIDE SEQUENCE [LARGE SCALE GENOMIC DNA]</scope>
    <source>
        <strain evidence="3">TFB10046</strain>
    </source>
</reference>
<dbReference type="InParanoid" id="J0LB60"/>